<dbReference type="Proteomes" id="UP000198765">
    <property type="component" value="Chromosome I"/>
</dbReference>
<accession>A0A1A9ADJ5</accession>
<dbReference type="PATRIC" id="fig|299146.4.peg.5435"/>
<dbReference type="RefSeq" id="WP_091200684.1">
    <property type="nucleotide sequence ID" value="NZ_LT594324.1"/>
</dbReference>
<gene>
    <name evidence="1" type="ORF">GA0070621_5270</name>
</gene>
<protein>
    <submittedName>
        <fullName evidence="1">Uncharacterized protein</fullName>
    </submittedName>
</protein>
<keyword evidence="2" id="KW-1185">Reference proteome</keyword>
<dbReference type="AlphaFoldDB" id="A0A1A9ADJ5"/>
<organism evidence="1 2">
    <name type="scientific">Micromonospora narathiwatensis</name>
    <dbReference type="NCBI Taxonomy" id="299146"/>
    <lineage>
        <taxon>Bacteria</taxon>
        <taxon>Bacillati</taxon>
        <taxon>Actinomycetota</taxon>
        <taxon>Actinomycetes</taxon>
        <taxon>Micromonosporales</taxon>
        <taxon>Micromonosporaceae</taxon>
        <taxon>Micromonospora</taxon>
    </lineage>
</organism>
<dbReference type="EMBL" id="LT594324">
    <property type="protein sequence ID" value="SBT54235.1"/>
    <property type="molecule type" value="Genomic_DNA"/>
</dbReference>
<reference evidence="1 2" key="1">
    <citation type="submission" date="2016-06" db="EMBL/GenBank/DDBJ databases">
        <authorList>
            <person name="Kjaerup R.B."/>
            <person name="Dalgaard T.S."/>
            <person name="Juul-Madsen H.R."/>
        </authorList>
    </citation>
    <scope>NUCLEOTIDE SEQUENCE [LARGE SCALE GENOMIC DNA]</scope>
    <source>
        <strain evidence="1 2">DSM 45248</strain>
    </source>
</reference>
<proteinExistence type="predicted"/>
<dbReference type="OrthoDB" id="3627085at2"/>
<sequence>MTVIEVDPDGLSRSGRALEGAATRFGQAISAFQAELAAFGRPWGSDDIGSLIGAAHDEVSAFAFECFDSALQEIAAAGTDLTDMATRYAEIEAAIKQGFDGLHQALGD</sequence>
<dbReference type="Gene3D" id="1.10.287.1060">
    <property type="entry name" value="ESAT-6-like"/>
    <property type="match status" value="1"/>
</dbReference>
<evidence type="ECO:0000313" key="2">
    <source>
        <dbReference type="Proteomes" id="UP000198765"/>
    </source>
</evidence>
<evidence type="ECO:0000313" key="1">
    <source>
        <dbReference type="EMBL" id="SBT54235.1"/>
    </source>
</evidence>
<name>A0A1A9ADJ5_9ACTN</name>